<dbReference type="RefSeq" id="WP_276641831.1">
    <property type="nucleotide sequence ID" value="NZ_JAAZCD010000056.1"/>
</dbReference>
<organism evidence="2 3">
    <name type="scientific">Trichococcus flocculiformis</name>
    <dbReference type="NCBI Taxonomy" id="82803"/>
    <lineage>
        <taxon>Bacteria</taxon>
        <taxon>Bacillati</taxon>
        <taxon>Bacillota</taxon>
        <taxon>Bacilli</taxon>
        <taxon>Lactobacillales</taxon>
        <taxon>Carnobacteriaceae</taxon>
        <taxon>Trichococcus</taxon>
    </lineage>
</organism>
<sequence length="80" mass="9279">MAVPKYHEFMKPLLERLADGREHKLRDLYAALANDFRLTDADRAEYLPSGRQLLYHNRIGWAKTYLVKAGLNQLNGMMNS</sequence>
<dbReference type="Proteomes" id="UP000589373">
    <property type="component" value="Unassembled WGS sequence"/>
</dbReference>
<dbReference type="InterPro" id="IPR025745">
    <property type="entry name" value="Mrr-like_N_dom"/>
</dbReference>
<evidence type="ECO:0000313" key="2">
    <source>
        <dbReference type="EMBL" id="NLD31134.1"/>
    </source>
</evidence>
<protein>
    <recommendedName>
        <fullName evidence="1">Restriction system protein Mrr-like N-terminal domain-containing protein</fullName>
    </recommendedName>
</protein>
<accession>A0A847D435</accession>
<reference evidence="2 3" key="1">
    <citation type="journal article" date="2020" name="Biotechnol. Biofuels">
        <title>New insights from the biogas microbiome by comprehensive genome-resolved metagenomics of nearly 1600 species originating from multiple anaerobic digesters.</title>
        <authorList>
            <person name="Campanaro S."/>
            <person name="Treu L."/>
            <person name="Rodriguez-R L.M."/>
            <person name="Kovalovszki A."/>
            <person name="Ziels R.M."/>
            <person name="Maus I."/>
            <person name="Zhu X."/>
            <person name="Kougias P.G."/>
            <person name="Basile A."/>
            <person name="Luo G."/>
            <person name="Schluter A."/>
            <person name="Konstantinidis K.T."/>
            <person name="Angelidaki I."/>
        </authorList>
    </citation>
    <scope>NUCLEOTIDE SEQUENCE [LARGE SCALE GENOMIC DNA]</scope>
    <source>
        <strain evidence="2">AS07pgkLD_105</strain>
    </source>
</reference>
<proteinExistence type="predicted"/>
<dbReference type="EMBL" id="JAAZCD010000056">
    <property type="protein sequence ID" value="NLD31134.1"/>
    <property type="molecule type" value="Genomic_DNA"/>
</dbReference>
<feature type="domain" description="Restriction system protein Mrr-like N-terminal" evidence="1">
    <location>
        <begin position="6"/>
        <end position="72"/>
    </location>
</feature>
<name>A0A847D435_9LACT</name>
<dbReference type="Pfam" id="PF14338">
    <property type="entry name" value="Mrr_N"/>
    <property type="match status" value="1"/>
</dbReference>
<gene>
    <name evidence="2" type="ORF">GX662_02590</name>
</gene>
<evidence type="ECO:0000259" key="1">
    <source>
        <dbReference type="Pfam" id="PF14338"/>
    </source>
</evidence>
<comment type="caution">
    <text evidence="2">The sequence shown here is derived from an EMBL/GenBank/DDBJ whole genome shotgun (WGS) entry which is preliminary data.</text>
</comment>
<evidence type="ECO:0000313" key="3">
    <source>
        <dbReference type="Proteomes" id="UP000589373"/>
    </source>
</evidence>
<dbReference type="AlphaFoldDB" id="A0A847D435"/>